<dbReference type="InterPro" id="IPR051490">
    <property type="entry name" value="THEM6_lcsJ_thioesterase"/>
</dbReference>
<dbReference type="Pfam" id="PF13279">
    <property type="entry name" value="4HBT_2"/>
    <property type="match status" value="1"/>
</dbReference>
<organism evidence="1 2">
    <name type="scientific">Endozoicomonas euniceicola</name>
    <dbReference type="NCBI Taxonomy" id="1234143"/>
    <lineage>
        <taxon>Bacteria</taxon>
        <taxon>Pseudomonadati</taxon>
        <taxon>Pseudomonadota</taxon>
        <taxon>Gammaproteobacteria</taxon>
        <taxon>Oceanospirillales</taxon>
        <taxon>Endozoicomonadaceae</taxon>
        <taxon>Endozoicomonas</taxon>
    </lineage>
</organism>
<accession>A0ABY6GR55</accession>
<protein>
    <submittedName>
        <fullName evidence="1">Acyl-CoA thioesterase</fullName>
    </submittedName>
</protein>
<keyword evidence="2" id="KW-1185">Reference proteome</keyword>
<evidence type="ECO:0000313" key="1">
    <source>
        <dbReference type="EMBL" id="UYM15237.1"/>
    </source>
</evidence>
<proteinExistence type="predicted"/>
<dbReference type="InterPro" id="IPR029069">
    <property type="entry name" value="HotDog_dom_sf"/>
</dbReference>
<evidence type="ECO:0000313" key="2">
    <source>
        <dbReference type="Proteomes" id="UP001163255"/>
    </source>
</evidence>
<gene>
    <name evidence="1" type="ORF">NX720_20595</name>
</gene>
<dbReference type="PANTHER" id="PTHR12475:SF4">
    <property type="entry name" value="PROTEIN THEM6"/>
    <property type="match status" value="1"/>
</dbReference>
<dbReference type="PANTHER" id="PTHR12475">
    <property type="match status" value="1"/>
</dbReference>
<dbReference type="Gene3D" id="3.10.129.10">
    <property type="entry name" value="Hotdog Thioesterase"/>
    <property type="match status" value="1"/>
</dbReference>
<dbReference type="EMBL" id="CP103300">
    <property type="protein sequence ID" value="UYM15237.1"/>
    <property type="molecule type" value="Genomic_DNA"/>
</dbReference>
<name>A0ABY6GR55_9GAMM</name>
<dbReference type="RefSeq" id="WP_262597153.1">
    <property type="nucleotide sequence ID" value="NZ_CP103300.1"/>
</dbReference>
<dbReference type="CDD" id="cd00586">
    <property type="entry name" value="4HBT"/>
    <property type="match status" value="1"/>
</dbReference>
<sequence length="176" mass="20493">MYPLIRLLTSSIKARLSSSISINDPCETTFRCRPWDLDMFMEVNNGRMLTLYDIGRFDLSIRCGLSGVLRRNRWGFAVAGSSVRYRRRVRMFDRVTLRTQLVGMDDRWSYIAQSMWVKGQPVSSVLLRTTVTSKNGSVPTQKVLEEMGLEQWQTELPEWVRAWTDGDEQRPWPPEP</sequence>
<reference evidence="1" key="1">
    <citation type="submission" date="2022-10" db="EMBL/GenBank/DDBJ databases">
        <title>Completed Genome Sequence of two octocoral isolated bacterium, Endozoicomonas euniceicola EF212T and Endozoicomonas gorgoniicola PS125T.</title>
        <authorList>
            <person name="Chiou Y.-J."/>
            <person name="Chen Y.-H."/>
        </authorList>
    </citation>
    <scope>NUCLEOTIDE SEQUENCE</scope>
    <source>
        <strain evidence="1">EF212</strain>
    </source>
</reference>
<dbReference type="SUPFAM" id="SSF54637">
    <property type="entry name" value="Thioesterase/thiol ester dehydrase-isomerase"/>
    <property type="match status" value="1"/>
</dbReference>
<dbReference type="Proteomes" id="UP001163255">
    <property type="component" value="Chromosome"/>
</dbReference>